<sequence length="440" mass="49855">MTEPIYALVEYEDTYVQPLLLSALQAELPSDRLRLIRDVSDLPEPTNHFLQWRQYESIDFEHLMSAPNTCLANSYVIRKALIRKHYLSTTISHWSTKKPDTLLKAHVKPSVEFEVDYAEFLDDALLEAYELKESWERNDSLPEGDRKEWWILKPGMSERGQGIRIFSSEEELTDIFTEWDPPSDDDDEADDETSTDGDGHPTAGRTHPTDGGADERAHNDIVTSQLRHFIAQPYVDPPLLLPQPHASANRKFHIRTYVLVVGALKVYVYKDMLALFAADPYVAPQSEASPNEDLSSHLTNTCLQSGRREGSVHAFWSLPESLPQLEGTDWRDRVFNEISLITGELFEAAARSMGIHFQALPNAFEIFGLDFLVDADGTTWLLEVNAFPDFAQTGPELQDLISDMFREVVRVGVAPFFGVESTTPKEAKMVNVLDIDLGRR</sequence>
<evidence type="ECO:0000313" key="2">
    <source>
        <dbReference type="Proteomes" id="UP000504637"/>
    </source>
</evidence>
<dbReference type="OrthoDB" id="202825at2759"/>
<dbReference type="AlphaFoldDB" id="A0A6J3MGI2"/>
<evidence type="ECO:0000313" key="3">
    <source>
        <dbReference type="RefSeq" id="XP_033463043.1"/>
    </source>
</evidence>
<dbReference type="InterPro" id="IPR027746">
    <property type="entry name" value="TTL"/>
</dbReference>
<dbReference type="PROSITE" id="PS51221">
    <property type="entry name" value="TTL"/>
    <property type="match status" value="1"/>
</dbReference>
<keyword evidence="3" id="KW-0436">Ligase</keyword>
<dbReference type="Pfam" id="PF03133">
    <property type="entry name" value="TTL"/>
    <property type="match status" value="1"/>
</dbReference>
<dbReference type="PANTHER" id="PTHR47551:SF1">
    <property type="entry name" value="TUBULIN--TYROSINE LIGASE PBY1-RELATED"/>
    <property type="match status" value="1"/>
</dbReference>
<accession>A0A6J3MGI2</accession>
<feature type="compositionally biased region" description="Acidic residues" evidence="1">
    <location>
        <begin position="181"/>
        <end position="195"/>
    </location>
</feature>
<dbReference type="GO" id="GO:0000932">
    <property type="term" value="C:P-body"/>
    <property type="evidence" value="ECO:0007669"/>
    <property type="project" value="TreeGrafter"/>
</dbReference>
<name>A0A6J3MGI2_9PEZI</name>
<organism evidence="3">
    <name type="scientific">Dissoconium aciculare CBS 342.82</name>
    <dbReference type="NCBI Taxonomy" id="1314786"/>
    <lineage>
        <taxon>Eukaryota</taxon>
        <taxon>Fungi</taxon>
        <taxon>Dikarya</taxon>
        <taxon>Ascomycota</taxon>
        <taxon>Pezizomycotina</taxon>
        <taxon>Dothideomycetes</taxon>
        <taxon>Dothideomycetidae</taxon>
        <taxon>Mycosphaerellales</taxon>
        <taxon>Dissoconiaceae</taxon>
        <taxon>Dissoconium</taxon>
    </lineage>
</organism>
<dbReference type="SUPFAM" id="SSF56059">
    <property type="entry name" value="Glutathione synthetase ATP-binding domain-like"/>
    <property type="match status" value="1"/>
</dbReference>
<protein>
    <submittedName>
        <fullName evidence="3">Tubulin-tyrosine ligase</fullName>
    </submittedName>
</protein>
<dbReference type="Proteomes" id="UP000504637">
    <property type="component" value="Unplaced"/>
</dbReference>
<dbReference type="PANTHER" id="PTHR47551">
    <property type="entry name" value="TUBULIN--TYROSINE LIGASE PBY1-RELATED"/>
    <property type="match status" value="1"/>
</dbReference>
<dbReference type="RefSeq" id="XP_033463043.1">
    <property type="nucleotide sequence ID" value="XM_033602850.1"/>
</dbReference>
<feature type="region of interest" description="Disordered" evidence="1">
    <location>
        <begin position="176"/>
        <end position="216"/>
    </location>
</feature>
<dbReference type="GO" id="GO:0016874">
    <property type="term" value="F:ligase activity"/>
    <property type="evidence" value="ECO:0007669"/>
    <property type="project" value="UniProtKB-KW"/>
</dbReference>
<dbReference type="InterPro" id="IPR004344">
    <property type="entry name" value="TTL/TTLL_fam"/>
</dbReference>
<evidence type="ECO:0000256" key="1">
    <source>
        <dbReference type="SAM" id="MobiDB-lite"/>
    </source>
</evidence>
<reference evidence="3" key="2">
    <citation type="submission" date="2020-04" db="EMBL/GenBank/DDBJ databases">
        <authorList>
            <consortium name="NCBI Genome Project"/>
        </authorList>
    </citation>
    <scope>NUCLEOTIDE SEQUENCE</scope>
    <source>
        <strain evidence="3">CBS 342.82</strain>
    </source>
</reference>
<proteinExistence type="predicted"/>
<gene>
    <name evidence="3" type="ORF">K489DRAFT_367275</name>
</gene>
<keyword evidence="2" id="KW-1185">Reference proteome</keyword>
<reference evidence="3" key="3">
    <citation type="submission" date="2025-08" db="UniProtKB">
        <authorList>
            <consortium name="RefSeq"/>
        </authorList>
    </citation>
    <scope>IDENTIFICATION</scope>
    <source>
        <strain evidence="3">CBS 342.82</strain>
    </source>
</reference>
<reference evidence="3" key="1">
    <citation type="submission" date="2020-01" db="EMBL/GenBank/DDBJ databases">
        <authorList>
            <consortium name="DOE Joint Genome Institute"/>
            <person name="Haridas S."/>
            <person name="Albert R."/>
            <person name="Binder M."/>
            <person name="Bloem J."/>
            <person name="Labutti K."/>
            <person name="Salamov A."/>
            <person name="Andreopoulos B."/>
            <person name="Baker S.E."/>
            <person name="Barry K."/>
            <person name="Bills G."/>
            <person name="Bluhm B.H."/>
            <person name="Cannon C."/>
            <person name="Castanera R."/>
            <person name="Culley D.E."/>
            <person name="Daum C."/>
            <person name="Ezra D."/>
            <person name="Gonzalez J.B."/>
            <person name="Henrissat B."/>
            <person name="Kuo A."/>
            <person name="Liang C."/>
            <person name="Lipzen A."/>
            <person name="Lutzoni F."/>
            <person name="Magnuson J."/>
            <person name="Mondo S."/>
            <person name="Nolan M."/>
            <person name="Ohm R."/>
            <person name="Pangilinan J."/>
            <person name="Park H.-J."/>
            <person name="Ramirez L."/>
            <person name="Alfaro M."/>
            <person name="Sun H."/>
            <person name="Tritt A."/>
            <person name="Yoshinaga Y."/>
            <person name="Zwiers L.-H."/>
            <person name="Turgeon B.G."/>
            <person name="Goodwin S.B."/>
            <person name="Spatafora J.W."/>
            <person name="Crous P.W."/>
            <person name="Grigoriev I.V."/>
        </authorList>
    </citation>
    <scope>NUCLEOTIDE SEQUENCE</scope>
    <source>
        <strain evidence="3">CBS 342.82</strain>
    </source>
</reference>
<dbReference type="Gene3D" id="3.30.470.20">
    <property type="entry name" value="ATP-grasp fold, B domain"/>
    <property type="match status" value="1"/>
</dbReference>
<dbReference type="GeneID" id="54360650"/>